<dbReference type="InterPro" id="IPR008565">
    <property type="entry name" value="TtsA-like_GH18_dom"/>
</dbReference>
<proteinExistence type="predicted"/>
<reference evidence="2" key="1">
    <citation type="submission" date="2021-04" db="EMBL/GenBank/DDBJ databases">
        <authorList>
            <person name="Rodrigo-Torres L."/>
            <person name="Arahal R. D."/>
            <person name="Lucena T."/>
        </authorList>
    </citation>
    <scope>NUCLEOTIDE SEQUENCE</scope>
    <source>
        <strain evidence="2">AS29M-1</strain>
    </source>
</reference>
<accession>A0A916NH69</accession>
<name>A0A916NH69_9FLAO</name>
<dbReference type="Gene3D" id="1.20.141.10">
    <property type="entry name" value="Chitosanase, subunit A, domain 1"/>
    <property type="match status" value="1"/>
</dbReference>
<gene>
    <name evidence="2" type="ORF">CRYO30217_01857</name>
</gene>
<protein>
    <recommendedName>
        <fullName evidence="1">TtsA-like Glycoside hydrolase family 108 domain-containing protein</fullName>
    </recommendedName>
</protein>
<dbReference type="AlphaFoldDB" id="A0A916NH69"/>
<feature type="domain" description="TtsA-like Glycoside hydrolase family 108" evidence="1">
    <location>
        <begin position="29"/>
        <end position="88"/>
    </location>
</feature>
<organism evidence="2 3">
    <name type="scientific">Parvicella tangerina</name>
    <dbReference type="NCBI Taxonomy" id="2829795"/>
    <lineage>
        <taxon>Bacteria</taxon>
        <taxon>Pseudomonadati</taxon>
        <taxon>Bacteroidota</taxon>
        <taxon>Flavobacteriia</taxon>
        <taxon>Flavobacteriales</taxon>
        <taxon>Parvicellaceae</taxon>
        <taxon>Parvicella</taxon>
    </lineage>
</organism>
<sequence>MKRFKQIAKKIGLTGKYTLSLTNERSFTGGQFVGTKWGITAPMLAEYLGRTPKADDMKELTQNEAFNLLYQRLWLGMGLINLDHKDVAALIYLGLTSIGTTAMRLNLERVADKLKHHINHYEVFTPKGIDLLNSLDHVALFKVLRARMKWCYTHIGNKNKRKNFLRLLGEIQLNRKTVRKGERRSPELTIQNRIPVNVLVELNKLKRKTA</sequence>
<dbReference type="KEGG" id="ptan:CRYO30217_01857"/>
<dbReference type="Proteomes" id="UP000683507">
    <property type="component" value="Chromosome"/>
</dbReference>
<dbReference type="InterPro" id="IPR023346">
    <property type="entry name" value="Lysozyme-like_dom_sf"/>
</dbReference>
<dbReference type="RefSeq" id="WP_258542055.1">
    <property type="nucleotide sequence ID" value="NZ_OU015584.1"/>
</dbReference>
<dbReference type="EMBL" id="OU015584">
    <property type="protein sequence ID" value="CAG5082260.1"/>
    <property type="molecule type" value="Genomic_DNA"/>
</dbReference>
<dbReference type="Pfam" id="PF05838">
    <property type="entry name" value="Glyco_hydro_108"/>
    <property type="match status" value="1"/>
</dbReference>
<evidence type="ECO:0000259" key="1">
    <source>
        <dbReference type="Pfam" id="PF05838"/>
    </source>
</evidence>
<dbReference type="SUPFAM" id="SSF53955">
    <property type="entry name" value="Lysozyme-like"/>
    <property type="match status" value="1"/>
</dbReference>
<evidence type="ECO:0000313" key="3">
    <source>
        <dbReference type="Proteomes" id="UP000683507"/>
    </source>
</evidence>
<evidence type="ECO:0000313" key="2">
    <source>
        <dbReference type="EMBL" id="CAG5082260.1"/>
    </source>
</evidence>
<keyword evidence="3" id="KW-1185">Reference proteome</keyword>